<evidence type="ECO:0000313" key="2">
    <source>
        <dbReference type="Proteomes" id="UP000799764"/>
    </source>
</evidence>
<gene>
    <name evidence="1" type="ORF">P171DRAFT_182646</name>
</gene>
<keyword evidence="2" id="KW-1185">Reference proteome</keyword>
<proteinExistence type="predicted"/>
<protein>
    <submittedName>
        <fullName evidence="1">Uncharacterized protein</fullName>
    </submittedName>
</protein>
<dbReference type="AlphaFoldDB" id="A0A9P4P513"/>
<dbReference type="EMBL" id="MU001516">
    <property type="protein sequence ID" value="KAF2437432.1"/>
    <property type="molecule type" value="Genomic_DNA"/>
</dbReference>
<evidence type="ECO:0000313" key="1">
    <source>
        <dbReference type="EMBL" id="KAF2437432.1"/>
    </source>
</evidence>
<reference evidence="1" key="1">
    <citation type="journal article" date="2020" name="Stud. Mycol.">
        <title>101 Dothideomycetes genomes: a test case for predicting lifestyles and emergence of pathogens.</title>
        <authorList>
            <person name="Haridas S."/>
            <person name="Albert R."/>
            <person name="Binder M."/>
            <person name="Bloem J."/>
            <person name="Labutti K."/>
            <person name="Salamov A."/>
            <person name="Andreopoulos B."/>
            <person name="Baker S."/>
            <person name="Barry K."/>
            <person name="Bills G."/>
            <person name="Bluhm B."/>
            <person name="Cannon C."/>
            <person name="Castanera R."/>
            <person name="Culley D."/>
            <person name="Daum C."/>
            <person name="Ezra D."/>
            <person name="Gonzalez J."/>
            <person name="Henrissat B."/>
            <person name="Kuo A."/>
            <person name="Liang C."/>
            <person name="Lipzen A."/>
            <person name="Lutzoni F."/>
            <person name="Magnuson J."/>
            <person name="Mondo S."/>
            <person name="Nolan M."/>
            <person name="Ohm R."/>
            <person name="Pangilinan J."/>
            <person name="Park H.-J."/>
            <person name="Ramirez L."/>
            <person name="Alfaro M."/>
            <person name="Sun H."/>
            <person name="Tritt A."/>
            <person name="Yoshinaga Y."/>
            <person name="Zwiers L.-H."/>
            <person name="Turgeon B."/>
            <person name="Goodwin S."/>
            <person name="Spatafora J."/>
            <person name="Crous P."/>
            <person name="Grigoriev I."/>
        </authorList>
    </citation>
    <scope>NUCLEOTIDE SEQUENCE</scope>
    <source>
        <strain evidence="1">CBS 690.94</strain>
    </source>
</reference>
<organism evidence="1 2">
    <name type="scientific">Karstenula rhodostoma CBS 690.94</name>
    <dbReference type="NCBI Taxonomy" id="1392251"/>
    <lineage>
        <taxon>Eukaryota</taxon>
        <taxon>Fungi</taxon>
        <taxon>Dikarya</taxon>
        <taxon>Ascomycota</taxon>
        <taxon>Pezizomycotina</taxon>
        <taxon>Dothideomycetes</taxon>
        <taxon>Pleosporomycetidae</taxon>
        <taxon>Pleosporales</taxon>
        <taxon>Massarineae</taxon>
        <taxon>Didymosphaeriaceae</taxon>
        <taxon>Karstenula</taxon>
    </lineage>
</organism>
<dbReference type="Proteomes" id="UP000799764">
    <property type="component" value="Unassembled WGS sequence"/>
</dbReference>
<comment type="caution">
    <text evidence="1">The sequence shown here is derived from an EMBL/GenBank/DDBJ whole genome shotgun (WGS) entry which is preliminary data.</text>
</comment>
<accession>A0A9P4P513</accession>
<sequence>MGCCCVRLRLASFSRQALQGAWMRCLPRQHSTNHAPTRITRWHTAPLLIVAMLSAGMPAMRAEAAAHRQPPMLLLLMASCFQRGYYLPERHMICLSIPSWNRIAQPSLASAFSEMDPESRINHTLVAAVLMAKPLKRATSVAVDHWLVTRCTCLQLSPQCLIRCASICNS</sequence>
<name>A0A9P4P513_9PLEO</name>